<dbReference type="EMBL" id="JACHWS010000002">
    <property type="protein sequence ID" value="MBB3037441.1"/>
    <property type="molecule type" value="Genomic_DNA"/>
</dbReference>
<reference evidence="3 4" key="1">
    <citation type="submission" date="2020-08" db="EMBL/GenBank/DDBJ databases">
        <title>Sequencing the genomes of 1000 actinobacteria strains.</title>
        <authorList>
            <person name="Klenk H.-P."/>
        </authorList>
    </citation>
    <scope>NUCLEOTIDE SEQUENCE [LARGE SCALE GENOMIC DNA]</scope>
    <source>
        <strain evidence="3 4">DSM 45258</strain>
    </source>
</reference>
<gene>
    <name evidence="2" type="ORF">FHU29_001890</name>
    <name evidence="3" type="ORF">FHU29_001907</name>
</gene>
<dbReference type="SUPFAM" id="SSF47413">
    <property type="entry name" value="lambda repressor-like DNA-binding domains"/>
    <property type="match status" value="1"/>
</dbReference>
<evidence type="ECO:0000313" key="4">
    <source>
        <dbReference type="Proteomes" id="UP000567922"/>
    </source>
</evidence>
<comment type="caution">
    <text evidence="3">The sequence shown here is derived from an EMBL/GenBank/DDBJ whole genome shotgun (WGS) entry which is preliminary data.</text>
</comment>
<keyword evidence="4" id="KW-1185">Reference proteome</keyword>
<dbReference type="InterPro" id="IPR010982">
    <property type="entry name" value="Lambda_DNA-bd_dom_sf"/>
</dbReference>
<name>A0A839RMN2_9ACTN</name>
<protein>
    <submittedName>
        <fullName evidence="3">Transcriptional regulator with XRE-family HTH domain</fullName>
    </submittedName>
</protein>
<dbReference type="CDD" id="cd00093">
    <property type="entry name" value="HTH_XRE"/>
    <property type="match status" value="1"/>
</dbReference>
<proteinExistence type="predicted"/>
<accession>A0A839RMN2</accession>
<sequence>MTENWSADIATRVASEVARLRRNKNLSIAKLAKRTEELGNPIGSSVLTNFEYGRRGARLDVAELVVLAAALEVPPVQLLYPEQPYGYVEFIPGEPMPSIEAADAFSGIDSPPRGKAGNIDAQVMQLARKVRDLDLTAQAADEEDLAKVVQAFQDTPGAPDINIADLIASRAHNARAERRRLIQQIEELLGREVVREAPTQGRPRDA</sequence>
<dbReference type="EMBL" id="JACHWS010000002">
    <property type="protein sequence ID" value="MBB3037458.1"/>
    <property type="molecule type" value="Genomic_DNA"/>
</dbReference>
<dbReference type="SMART" id="SM00530">
    <property type="entry name" value="HTH_XRE"/>
    <property type="match status" value="1"/>
</dbReference>
<dbReference type="RefSeq" id="WP_157095248.1">
    <property type="nucleotide sequence ID" value="NZ_BDDI01000012.1"/>
</dbReference>
<dbReference type="Proteomes" id="UP000567922">
    <property type="component" value="Unassembled WGS sequence"/>
</dbReference>
<organism evidence="3 4">
    <name type="scientific">Hoyosella altamirensis</name>
    <dbReference type="NCBI Taxonomy" id="616997"/>
    <lineage>
        <taxon>Bacteria</taxon>
        <taxon>Bacillati</taxon>
        <taxon>Actinomycetota</taxon>
        <taxon>Actinomycetes</taxon>
        <taxon>Mycobacteriales</taxon>
        <taxon>Hoyosellaceae</taxon>
        <taxon>Hoyosella</taxon>
    </lineage>
</organism>
<evidence type="ECO:0000313" key="3">
    <source>
        <dbReference type="EMBL" id="MBB3037458.1"/>
    </source>
</evidence>
<dbReference type="Gene3D" id="1.10.260.40">
    <property type="entry name" value="lambda repressor-like DNA-binding domains"/>
    <property type="match status" value="1"/>
</dbReference>
<evidence type="ECO:0000259" key="1">
    <source>
        <dbReference type="SMART" id="SM00530"/>
    </source>
</evidence>
<dbReference type="GO" id="GO:0003677">
    <property type="term" value="F:DNA binding"/>
    <property type="evidence" value="ECO:0007669"/>
    <property type="project" value="InterPro"/>
</dbReference>
<dbReference type="AlphaFoldDB" id="A0A839RMN2"/>
<feature type="domain" description="HTH cro/C1-type" evidence="1">
    <location>
        <begin position="16"/>
        <end position="78"/>
    </location>
</feature>
<dbReference type="OrthoDB" id="4752614at2"/>
<evidence type="ECO:0000313" key="2">
    <source>
        <dbReference type="EMBL" id="MBB3037441.1"/>
    </source>
</evidence>
<dbReference type="InterPro" id="IPR001387">
    <property type="entry name" value="Cro/C1-type_HTH"/>
</dbReference>